<evidence type="ECO:0000256" key="6">
    <source>
        <dbReference type="ARBA" id="ARBA00022685"/>
    </source>
</evidence>
<evidence type="ECO:0000313" key="12">
    <source>
        <dbReference type="EMBL" id="KAA8579759.1"/>
    </source>
</evidence>
<protein>
    <recommendedName>
        <fullName evidence="4">Inhibin alpha chain</fullName>
    </recommendedName>
</protein>
<dbReference type="PANTHER" id="PTHR11848:SF117">
    <property type="entry name" value="INHIBIN ALPHA CHAIN"/>
    <property type="match status" value="1"/>
</dbReference>
<comment type="subcellular location">
    <subcellularLocation>
        <location evidence="2">Secreted</location>
    </subcellularLocation>
</comment>
<feature type="compositionally biased region" description="Polar residues" evidence="10">
    <location>
        <begin position="308"/>
        <end position="317"/>
    </location>
</feature>
<comment type="caution">
    <text evidence="12">The sequence shown here is derived from an EMBL/GenBank/DDBJ whole genome shotgun (WGS) entry which is preliminary data.</text>
</comment>
<dbReference type="PANTHER" id="PTHR11848">
    <property type="entry name" value="TGF-BETA FAMILY"/>
    <property type="match status" value="1"/>
</dbReference>
<dbReference type="GO" id="GO:0030246">
    <property type="term" value="F:carbohydrate binding"/>
    <property type="evidence" value="ECO:0007669"/>
    <property type="project" value="InterPro"/>
</dbReference>
<comment type="function">
    <text evidence="1">Inhibins and activins inhibit and activate, respectively, the secretion of follitropin by the pituitary gland. Inhibins/activins are involved in regulating a number of diverse functions such as hypothalamic and pituitary hormone secretion, gonadal hormone secretion, germ cell development and maturation, erythroid differentiation, insulin secretion, nerve cell survival, embryonic axial development or bone growth, depending on their subunit composition. Inhibins appear to oppose the functions of activins.</text>
</comment>
<evidence type="ECO:0000256" key="3">
    <source>
        <dbReference type="ARBA" id="ARBA00006656"/>
    </source>
</evidence>
<name>A0A5J5CH14_9PERO</name>
<dbReference type="SMART" id="SM00204">
    <property type="entry name" value="TGFB"/>
    <property type="match status" value="1"/>
</dbReference>
<proteinExistence type="inferred from homology"/>
<dbReference type="PRINTS" id="PR00669">
    <property type="entry name" value="INHIBINA"/>
</dbReference>
<dbReference type="InterPro" id="IPR043159">
    <property type="entry name" value="Lectin_gal-bd_sf"/>
</dbReference>
<keyword evidence="9" id="KW-0339">Growth factor</keyword>
<evidence type="ECO:0000256" key="1">
    <source>
        <dbReference type="ARBA" id="ARBA00002588"/>
    </source>
</evidence>
<feature type="compositionally biased region" description="Gly residues" evidence="10">
    <location>
        <begin position="1"/>
        <end position="12"/>
    </location>
</feature>
<dbReference type="Pfam" id="PF00019">
    <property type="entry name" value="TGF_beta"/>
    <property type="match status" value="1"/>
</dbReference>
<evidence type="ECO:0000259" key="11">
    <source>
        <dbReference type="PROSITE" id="PS51362"/>
    </source>
</evidence>
<feature type="region of interest" description="Disordered" evidence="10">
    <location>
        <begin position="285"/>
        <end position="317"/>
    </location>
</feature>
<dbReference type="Gene3D" id="2.10.90.10">
    <property type="entry name" value="Cystine-knot cytokines"/>
    <property type="match status" value="1"/>
</dbReference>
<dbReference type="Pfam" id="PF02140">
    <property type="entry name" value="SUEL_Lectin"/>
    <property type="match status" value="1"/>
</dbReference>
<dbReference type="InterPro" id="IPR029034">
    <property type="entry name" value="Cystine-knot_cytokine"/>
</dbReference>
<keyword evidence="7" id="KW-0677">Repeat</keyword>
<dbReference type="SUPFAM" id="SSF57501">
    <property type="entry name" value="Cystine-knot cytokines"/>
    <property type="match status" value="1"/>
</dbReference>
<dbReference type="InterPro" id="IPR000922">
    <property type="entry name" value="Lectin_gal-bd_dom"/>
</dbReference>
<dbReference type="EMBL" id="VOFY01000024">
    <property type="protein sequence ID" value="KAA8579759.1"/>
    <property type="molecule type" value="Genomic_DNA"/>
</dbReference>
<keyword evidence="13" id="KW-1185">Reference proteome</keyword>
<sequence length="695" mass="75799">MSAGAIGEGAGGIHTSLKHEPSAQHGTYQAINNHKESIMAKTALQLASPSSLVATHVYKPASLVRQSRIHSPPESWASDAGRSSSLWYQVSKGIGNPATDTLSRMSQLVPTAALRSLRIALGSQGGQRMLDLGCCTGDCNDQKTGALNIVKANLGRVAMTICTATPLKMTFCASSTAVGHLNAMCKGNQSCNVTTNSDILGAPANYDDLPKYLTVDYVFCTQKCQVKWLSVNSAVMVSCALFILGPLWIHVLTQACSGEELAREAVLSWFRERVLEGLGLEEPPLVRGPDRDTAQPEARRATLRAPRTSRTAWVNHQTSPTKETSQIILFPSSDSSCARPDSAPGKTSNSHFTYYFQPSMNNHETLVTSAHFWFYAGKGASANSSAQLFILTSGQQLLRAAEDPSKTSPDGWTTYYLDQTLFASLCEGPFLLQVRCPACQCHTNEPDKTPFLHLHTQPRGPVRSPRHAPVTIPWSPSAIDLLRRPSQERPLHDDCHRAEIEISFEELGWDNWIVHPKLLTFYYCHGNCSAWDRTSAMLGITQCCAPVPGTMKSLRITTTSDGWYSFKHETLPNIIPEDVFITFLARLPLLFLGKVEAILLGGCLCSRVDLGAVASRRAFLIDLVGQVQVLLGQLQVPPQPLQLFGRRPLVPETLPPGVTHWRVPQVSFQFLLPDGGVVSERSCGNGTRGGWKGGT</sequence>
<evidence type="ECO:0000313" key="13">
    <source>
        <dbReference type="Proteomes" id="UP000327493"/>
    </source>
</evidence>
<feature type="domain" description="TGF-beta family profile" evidence="11">
    <location>
        <begin position="481"/>
        <end position="582"/>
    </location>
</feature>
<evidence type="ECO:0000256" key="5">
    <source>
        <dbReference type="ARBA" id="ARBA00022525"/>
    </source>
</evidence>
<evidence type="ECO:0000256" key="7">
    <source>
        <dbReference type="ARBA" id="ARBA00022737"/>
    </source>
</evidence>
<dbReference type="PROSITE" id="PS51362">
    <property type="entry name" value="TGF_BETA_2"/>
    <property type="match status" value="1"/>
</dbReference>
<dbReference type="InterPro" id="IPR015615">
    <property type="entry name" value="TGF-beta-rel"/>
</dbReference>
<keyword evidence="6" id="KW-0165">Cleavage on pair of basic residues</keyword>
<dbReference type="GO" id="GO:0005615">
    <property type="term" value="C:extracellular space"/>
    <property type="evidence" value="ECO:0007669"/>
    <property type="project" value="TreeGrafter"/>
</dbReference>
<comment type="similarity">
    <text evidence="3 9">Belongs to the TGF-beta family.</text>
</comment>
<dbReference type="FunFam" id="2.10.90.10:FF:000061">
    <property type="entry name" value="Inhibin alpha chain"/>
    <property type="match status" value="1"/>
</dbReference>
<dbReference type="AlphaFoldDB" id="A0A5J5CH14"/>
<dbReference type="Gene3D" id="2.60.120.740">
    <property type="match status" value="1"/>
</dbReference>
<evidence type="ECO:0000256" key="10">
    <source>
        <dbReference type="SAM" id="MobiDB-lite"/>
    </source>
</evidence>
<accession>A0A5J5CH14</accession>
<dbReference type="GO" id="GO:0005125">
    <property type="term" value="F:cytokine activity"/>
    <property type="evidence" value="ECO:0007669"/>
    <property type="project" value="TreeGrafter"/>
</dbReference>
<feature type="compositionally biased region" description="Basic and acidic residues" evidence="10">
    <location>
        <begin position="288"/>
        <end position="300"/>
    </location>
</feature>
<gene>
    <name evidence="12" type="ORF">FQN60_006852</name>
</gene>
<evidence type="ECO:0000256" key="2">
    <source>
        <dbReference type="ARBA" id="ARBA00004613"/>
    </source>
</evidence>
<evidence type="ECO:0000256" key="8">
    <source>
        <dbReference type="ARBA" id="ARBA00023180"/>
    </source>
</evidence>
<reference evidence="12 13" key="1">
    <citation type="submission" date="2019-08" db="EMBL/GenBank/DDBJ databases">
        <title>A chromosome-level genome assembly, high-density linkage maps, and genome scans reveal the genomic architecture of hybrid incompatibilities underlying speciation via character displacement in darters (Percidae: Etheostominae).</title>
        <authorList>
            <person name="Moran R.L."/>
            <person name="Catchen J.M."/>
            <person name="Fuller R.C."/>
        </authorList>
    </citation>
    <scope>NUCLEOTIDE SEQUENCE [LARGE SCALE GENOMIC DNA]</scope>
    <source>
        <strain evidence="12">EspeVRDwgs_2016</strain>
        <tissue evidence="12">Muscle</tissue>
    </source>
</reference>
<evidence type="ECO:0000256" key="4">
    <source>
        <dbReference type="ARBA" id="ARBA00019280"/>
    </source>
</evidence>
<dbReference type="CDD" id="cd22823">
    <property type="entry name" value="Gal_Rha_Lectin"/>
    <property type="match status" value="1"/>
</dbReference>
<evidence type="ECO:0000256" key="9">
    <source>
        <dbReference type="RuleBase" id="RU000354"/>
    </source>
</evidence>
<keyword evidence="5" id="KW-0964">Secreted</keyword>
<feature type="region of interest" description="Disordered" evidence="10">
    <location>
        <begin position="1"/>
        <end position="23"/>
    </location>
</feature>
<dbReference type="Proteomes" id="UP000327493">
    <property type="component" value="Chromosome 24"/>
</dbReference>
<dbReference type="InterPro" id="IPR001839">
    <property type="entry name" value="TGF-b_C"/>
</dbReference>
<keyword evidence="8" id="KW-0325">Glycoprotein</keyword>
<organism evidence="12 13">
    <name type="scientific">Etheostoma spectabile</name>
    <name type="common">orangethroat darter</name>
    <dbReference type="NCBI Taxonomy" id="54343"/>
    <lineage>
        <taxon>Eukaryota</taxon>
        <taxon>Metazoa</taxon>
        <taxon>Chordata</taxon>
        <taxon>Craniata</taxon>
        <taxon>Vertebrata</taxon>
        <taxon>Euteleostomi</taxon>
        <taxon>Actinopterygii</taxon>
        <taxon>Neopterygii</taxon>
        <taxon>Teleostei</taxon>
        <taxon>Neoteleostei</taxon>
        <taxon>Acanthomorphata</taxon>
        <taxon>Eupercaria</taxon>
        <taxon>Perciformes</taxon>
        <taxon>Percoidei</taxon>
        <taxon>Percidae</taxon>
        <taxon>Etheostomatinae</taxon>
        <taxon>Etheostoma</taxon>
    </lineage>
</organism>
<dbReference type="GO" id="GO:0008083">
    <property type="term" value="F:growth factor activity"/>
    <property type="evidence" value="ECO:0007669"/>
    <property type="project" value="UniProtKB-KW"/>
</dbReference>